<dbReference type="EMBL" id="JAQQWI010000015">
    <property type="protein sequence ID" value="KAK8012402.1"/>
    <property type="molecule type" value="Genomic_DNA"/>
</dbReference>
<comment type="cofactor">
    <cofactor evidence="1">
        <name>heme b</name>
        <dbReference type="ChEBI" id="CHEBI:60344"/>
    </cofactor>
</comment>
<feature type="domain" description="Dyp-type peroxidase N-terminal" evidence="7">
    <location>
        <begin position="84"/>
        <end position="225"/>
    </location>
</feature>
<keyword evidence="4" id="KW-0560">Oxidoreductase</keyword>
<dbReference type="InterPro" id="IPR048327">
    <property type="entry name" value="Dyp_perox_N"/>
</dbReference>
<proteinExistence type="inferred from homology"/>
<evidence type="ECO:0000313" key="10">
    <source>
        <dbReference type="Proteomes" id="UP001396898"/>
    </source>
</evidence>
<dbReference type="PANTHER" id="PTHR30521:SF0">
    <property type="entry name" value="DYP-TYPE PEROXIDASE FAMILY PROTEIN"/>
    <property type="match status" value="1"/>
</dbReference>
<evidence type="ECO:0000256" key="2">
    <source>
        <dbReference type="ARBA" id="ARBA00022559"/>
    </source>
</evidence>
<dbReference type="InterPro" id="IPR048328">
    <property type="entry name" value="Dyp_perox_C"/>
</dbReference>
<keyword evidence="2" id="KW-0575">Peroxidase</keyword>
<protein>
    <recommendedName>
        <fullName evidence="11">Dyp-type peroxidase</fullName>
    </recommendedName>
</protein>
<evidence type="ECO:0008006" key="11">
    <source>
        <dbReference type="Google" id="ProtNLM"/>
    </source>
</evidence>
<dbReference type="SUPFAM" id="SSF54909">
    <property type="entry name" value="Dimeric alpha+beta barrel"/>
    <property type="match status" value="1"/>
</dbReference>
<reference evidence="9 10" key="1">
    <citation type="submission" date="2023-01" db="EMBL/GenBank/DDBJ databases">
        <title>Analysis of 21 Apiospora genomes using comparative genomics revels a genus with tremendous synthesis potential of carbohydrate active enzymes and secondary metabolites.</title>
        <authorList>
            <person name="Sorensen T."/>
        </authorList>
    </citation>
    <scope>NUCLEOTIDE SEQUENCE [LARGE SCALE GENOMIC DNA]</scope>
    <source>
        <strain evidence="9 10">CBS 20057</strain>
    </source>
</reference>
<dbReference type="NCBIfam" id="TIGR01413">
    <property type="entry name" value="Dyp_perox_fam"/>
    <property type="match status" value="1"/>
</dbReference>
<evidence type="ECO:0000256" key="6">
    <source>
        <dbReference type="ARBA" id="ARBA00025737"/>
    </source>
</evidence>
<evidence type="ECO:0000256" key="3">
    <source>
        <dbReference type="ARBA" id="ARBA00022723"/>
    </source>
</evidence>
<evidence type="ECO:0000256" key="4">
    <source>
        <dbReference type="ARBA" id="ARBA00023002"/>
    </source>
</evidence>
<sequence length="424" mass="45898">MPAPRRAYRFLGTAAGGSSPNSLPWFSFVPYRVVRVQQQGHVSSSPPRRSPSSQKRLLSTATSTLCQQKTGMASHRVPIAPQSVDAPLTQHATFLVLAAKSPADLSTQQTIRSALAGVSGRAKNVAMRDLDAHFSCTVGIGSHLWDHLFSSSLSPVKPKKPAELHPFRPIHGNTHVAPSTRGDLLFHIRAERRDLCFEFERQLLGSLGKGDDSVVEVVDETVGFRYFDSRDLLGFVDGTANPVGAALPASVLLTESDVRPSGVSGNDDSSDANSIASLAAVCGSYVVVQKYMHDMARWNALSTEHQEAVIGRTKLTNEELDDVTAAAQQKAHKTLTTIVDEQSGEEHDILRDNMPFGSPGAGQFGTYFIGYSRRLWVVEKMLERMFIGVPPGMHDGILDYSTALTGTTFFAPSASFLASLDSDD</sequence>
<evidence type="ECO:0000259" key="7">
    <source>
        <dbReference type="Pfam" id="PF04261"/>
    </source>
</evidence>
<keyword evidence="10" id="KW-1185">Reference proteome</keyword>
<dbReference type="InterPro" id="IPR011008">
    <property type="entry name" value="Dimeric_a/b-barrel"/>
</dbReference>
<dbReference type="PROSITE" id="PS51404">
    <property type="entry name" value="DYP_PEROXIDASE"/>
    <property type="match status" value="1"/>
</dbReference>
<comment type="caution">
    <text evidence="9">The sequence shown here is derived from an EMBL/GenBank/DDBJ whole genome shotgun (WGS) entry which is preliminary data.</text>
</comment>
<comment type="similarity">
    <text evidence="6">Belongs to the DyP-type peroxidase family.</text>
</comment>
<evidence type="ECO:0000259" key="8">
    <source>
        <dbReference type="Pfam" id="PF20628"/>
    </source>
</evidence>
<accession>A0ABR1RGK1</accession>
<dbReference type="InterPro" id="IPR006314">
    <property type="entry name" value="Dyp_peroxidase"/>
</dbReference>
<dbReference type="Pfam" id="PF04261">
    <property type="entry name" value="Dyp_perox_N"/>
    <property type="match status" value="1"/>
</dbReference>
<dbReference type="PANTHER" id="PTHR30521">
    <property type="entry name" value="DEFERROCHELATASE/PEROXIDASE"/>
    <property type="match status" value="1"/>
</dbReference>
<organism evidence="9 10">
    <name type="scientific">Apiospora marii</name>
    <dbReference type="NCBI Taxonomy" id="335849"/>
    <lineage>
        <taxon>Eukaryota</taxon>
        <taxon>Fungi</taxon>
        <taxon>Dikarya</taxon>
        <taxon>Ascomycota</taxon>
        <taxon>Pezizomycotina</taxon>
        <taxon>Sordariomycetes</taxon>
        <taxon>Xylariomycetidae</taxon>
        <taxon>Amphisphaeriales</taxon>
        <taxon>Apiosporaceae</taxon>
        <taxon>Apiospora</taxon>
    </lineage>
</organism>
<gene>
    <name evidence="9" type="ORF">PG991_009777</name>
</gene>
<dbReference type="Proteomes" id="UP001396898">
    <property type="component" value="Unassembled WGS sequence"/>
</dbReference>
<evidence type="ECO:0000313" key="9">
    <source>
        <dbReference type="EMBL" id="KAK8012402.1"/>
    </source>
</evidence>
<feature type="domain" description="Dyp-type peroxidase C-terminal" evidence="8">
    <location>
        <begin position="228"/>
        <end position="414"/>
    </location>
</feature>
<evidence type="ECO:0000256" key="1">
    <source>
        <dbReference type="ARBA" id="ARBA00001970"/>
    </source>
</evidence>
<evidence type="ECO:0000256" key="5">
    <source>
        <dbReference type="ARBA" id="ARBA00023004"/>
    </source>
</evidence>
<keyword evidence="5" id="KW-0408">Iron</keyword>
<dbReference type="Pfam" id="PF20628">
    <property type="entry name" value="Dyp_perox_C"/>
    <property type="match status" value="1"/>
</dbReference>
<keyword evidence="3" id="KW-0479">Metal-binding</keyword>
<name>A0ABR1RGK1_9PEZI</name>